<dbReference type="Proteomes" id="UP000478052">
    <property type="component" value="Unassembled WGS sequence"/>
</dbReference>
<dbReference type="EMBL" id="VUJU01011427">
    <property type="protein sequence ID" value="KAF0711047.1"/>
    <property type="molecule type" value="Genomic_DNA"/>
</dbReference>
<evidence type="ECO:0000313" key="2">
    <source>
        <dbReference type="Proteomes" id="UP000478052"/>
    </source>
</evidence>
<dbReference type="OrthoDB" id="10595651at2759"/>
<gene>
    <name evidence="1" type="ORF">FWK35_00022137</name>
</gene>
<protein>
    <submittedName>
        <fullName evidence="1">BED-type domain-containing protein</fullName>
    </submittedName>
</protein>
<keyword evidence="2" id="KW-1185">Reference proteome</keyword>
<reference evidence="1 2" key="1">
    <citation type="submission" date="2019-08" db="EMBL/GenBank/DDBJ databases">
        <title>Whole genome of Aphis craccivora.</title>
        <authorList>
            <person name="Voronova N.V."/>
            <person name="Shulinski R.S."/>
            <person name="Bandarenka Y.V."/>
            <person name="Zhorov D.G."/>
            <person name="Warner D."/>
        </authorList>
    </citation>
    <scope>NUCLEOTIDE SEQUENCE [LARGE SCALE GENOMIC DNA]</scope>
    <source>
        <strain evidence="1">180601</strain>
        <tissue evidence="1">Whole Body</tissue>
    </source>
</reference>
<accession>A0A6G0VVC3</accession>
<evidence type="ECO:0000313" key="1">
    <source>
        <dbReference type="EMBL" id="KAF0711047.1"/>
    </source>
</evidence>
<organism evidence="1 2">
    <name type="scientific">Aphis craccivora</name>
    <name type="common">Cowpea aphid</name>
    <dbReference type="NCBI Taxonomy" id="307492"/>
    <lineage>
        <taxon>Eukaryota</taxon>
        <taxon>Metazoa</taxon>
        <taxon>Ecdysozoa</taxon>
        <taxon>Arthropoda</taxon>
        <taxon>Hexapoda</taxon>
        <taxon>Insecta</taxon>
        <taxon>Pterygota</taxon>
        <taxon>Neoptera</taxon>
        <taxon>Paraneoptera</taxon>
        <taxon>Hemiptera</taxon>
        <taxon>Sternorrhyncha</taxon>
        <taxon>Aphidomorpha</taxon>
        <taxon>Aphidoidea</taxon>
        <taxon>Aphididae</taxon>
        <taxon>Aphidini</taxon>
        <taxon>Aphis</taxon>
        <taxon>Aphis</taxon>
    </lineage>
</organism>
<proteinExistence type="predicted"/>
<sequence length="208" mass="23463">MTKSTLAQLFSEAMTSLSESILEELPKEKIYKINNSKSKDSEFSKSEWSIYENERFLVFDNHSEENERVIIFGSRSNLELLASSNTWYADGNLGLAPKIFLQLYSVILVGVKHPSIWTLINKIKNEVSADRAKLTLQNVGESKTKCSKSKTAQKRLKTLCERSNSNEIEVDMSVPGKPSGPADFALFNEDKPFSTSIRLISQLLDKCE</sequence>
<dbReference type="AlphaFoldDB" id="A0A6G0VVC3"/>
<name>A0A6G0VVC3_APHCR</name>
<comment type="caution">
    <text evidence="1">The sequence shown here is derived from an EMBL/GenBank/DDBJ whole genome shotgun (WGS) entry which is preliminary data.</text>
</comment>